<proteinExistence type="predicted"/>
<dbReference type="SUPFAM" id="SSF53271">
    <property type="entry name" value="PRTase-like"/>
    <property type="match status" value="1"/>
</dbReference>
<dbReference type="PANTHER" id="PTHR46683">
    <property type="entry name" value="OROTATE PHOSPHORIBOSYLTRANSFERASE 1-RELATED"/>
    <property type="match status" value="1"/>
</dbReference>
<dbReference type="GO" id="GO:0005737">
    <property type="term" value="C:cytoplasm"/>
    <property type="evidence" value="ECO:0007669"/>
    <property type="project" value="TreeGrafter"/>
</dbReference>
<reference evidence="1" key="1">
    <citation type="journal article" date="2014" name="Front. Microbiol.">
        <title>High frequency of phylogenetically diverse reductive dehalogenase-homologous genes in deep subseafloor sedimentary metagenomes.</title>
        <authorList>
            <person name="Kawai M."/>
            <person name="Futagami T."/>
            <person name="Toyoda A."/>
            <person name="Takaki Y."/>
            <person name="Nishi S."/>
            <person name="Hori S."/>
            <person name="Arai W."/>
            <person name="Tsubouchi T."/>
            <person name="Morono Y."/>
            <person name="Uchiyama I."/>
            <person name="Ito T."/>
            <person name="Fujiyama A."/>
            <person name="Inagaki F."/>
            <person name="Takami H."/>
        </authorList>
    </citation>
    <scope>NUCLEOTIDE SEQUENCE</scope>
    <source>
        <strain evidence="1">Expedition CK06-06</strain>
    </source>
</reference>
<evidence type="ECO:0000313" key="1">
    <source>
        <dbReference type="EMBL" id="GAI09862.1"/>
    </source>
</evidence>
<organism evidence="1">
    <name type="scientific">marine sediment metagenome</name>
    <dbReference type="NCBI Taxonomy" id="412755"/>
    <lineage>
        <taxon>unclassified sequences</taxon>
        <taxon>metagenomes</taxon>
        <taxon>ecological metagenomes</taxon>
    </lineage>
</organism>
<dbReference type="AlphaFoldDB" id="X1KRZ8"/>
<dbReference type="Gene3D" id="3.40.50.2020">
    <property type="match status" value="1"/>
</dbReference>
<dbReference type="GO" id="GO:0006207">
    <property type="term" value="P:'de novo' pyrimidine nucleobase biosynthetic process"/>
    <property type="evidence" value="ECO:0007669"/>
    <property type="project" value="TreeGrafter"/>
</dbReference>
<protein>
    <recommendedName>
        <fullName evidence="2">Orotate phosphoribosyltransferase</fullName>
    </recommendedName>
</protein>
<dbReference type="GO" id="GO:0004588">
    <property type="term" value="F:orotate phosphoribosyltransferase activity"/>
    <property type="evidence" value="ECO:0007669"/>
    <property type="project" value="TreeGrafter"/>
</dbReference>
<sequence length="87" mass="10263">MVQIYKTQYLSERMDDYKKQFIDLLLKKEALTIGEFELKSGRISPYFINIGMLDNGQSIRKLGNYYAAEIMNKFAPEEFACFNNFRT</sequence>
<accession>X1KRZ8</accession>
<dbReference type="GO" id="GO:0006221">
    <property type="term" value="P:pyrimidine nucleotide biosynthetic process"/>
    <property type="evidence" value="ECO:0007669"/>
    <property type="project" value="TreeGrafter"/>
</dbReference>
<gene>
    <name evidence="1" type="ORF">S06H3_12744</name>
</gene>
<evidence type="ECO:0008006" key="2">
    <source>
        <dbReference type="Google" id="ProtNLM"/>
    </source>
</evidence>
<dbReference type="GO" id="GO:0046132">
    <property type="term" value="P:pyrimidine ribonucleoside biosynthetic process"/>
    <property type="evidence" value="ECO:0007669"/>
    <property type="project" value="TreeGrafter"/>
</dbReference>
<comment type="caution">
    <text evidence="1">The sequence shown here is derived from an EMBL/GenBank/DDBJ whole genome shotgun (WGS) entry which is preliminary data.</text>
</comment>
<dbReference type="PANTHER" id="PTHR46683:SF1">
    <property type="entry name" value="OROTATE PHOSPHORIBOSYLTRANSFERASE 1-RELATED"/>
    <property type="match status" value="1"/>
</dbReference>
<dbReference type="InterPro" id="IPR029057">
    <property type="entry name" value="PRTase-like"/>
</dbReference>
<dbReference type="EMBL" id="BARV01006226">
    <property type="protein sequence ID" value="GAI09862.1"/>
    <property type="molecule type" value="Genomic_DNA"/>
</dbReference>
<name>X1KRZ8_9ZZZZ</name>